<dbReference type="HOGENOM" id="CLU_013325_4_1_6"/>
<dbReference type="InterPro" id="IPR000594">
    <property type="entry name" value="ThiF_NAD_FAD-bd"/>
</dbReference>
<gene>
    <name evidence="2" type="ordered locus">DNO_0416</name>
</gene>
<dbReference type="PANTHER" id="PTHR43267">
    <property type="entry name" value="TRNA THREONYLCARBAMOYLADENOSINE DEHYDRATASE"/>
    <property type="match status" value="1"/>
</dbReference>
<dbReference type="Gene3D" id="3.40.50.720">
    <property type="entry name" value="NAD(P)-binding Rossmann-like Domain"/>
    <property type="match status" value="1"/>
</dbReference>
<dbReference type="InterPro" id="IPR035985">
    <property type="entry name" value="Ubiquitin-activating_enz"/>
</dbReference>
<protein>
    <submittedName>
        <fullName evidence="2">ThiF family domain protein</fullName>
    </submittedName>
</protein>
<dbReference type="AlphaFoldDB" id="A5EVW9"/>
<reference evidence="2 3" key="1">
    <citation type="journal article" date="2007" name="Nat. Biotechnol.">
        <title>Genome sequence and identification of candidate vaccine antigens from the animal pathogen Dichelobacter nodosus.</title>
        <authorList>
            <person name="Myers G.S."/>
            <person name="Parker D."/>
            <person name="Al-Hasani K."/>
            <person name="Kennan R.M."/>
            <person name="Seemann T."/>
            <person name="Ren Q."/>
            <person name="Badger J.H."/>
            <person name="Selengut J.D."/>
            <person name="Deboy R.T."/>
            <person name="Tettelin H."/>
            <person name="Boyce J.D."/>
            <person name="McCarl V.P."/>
            <person name="Han X."/>
            <person name="Nelson W.C."/>
            <person name="Madupu R."/>
            <person name="Mohamoud Y."/>
            <person name="Holley T."/>
            <person name="Fedorova N."/>
            <person name="Khouri H."/>
            <person name="Bottomley S.P."/>
            <person name="Whittington R.J."/>
            <person name="Adler B."/>
            <person name="Songer J.G."/>
            <person name="Rood J.I."/>
            <person name="Paulsen I.T."/>
        </authorList>
    </citation>
    <scope>NUCLEOTIDE SEQUENCE [LARGE SCALE GENOMIC DNA]</scope>
    <source>
        <strain evidence="2 3">VCS1703A</strain>
    </source>
</reference>
<keyword evidence="3" id="KW-1185">Reference proteome</keyword>
<dbReference type="SUPFAM" id="SSF69572">
    <property type="entry name" value="Activating enzymes of the ubiquitin-like proteins"/>
    <property type="match status" value="1"/>
</dbReference>
<dbReference type="Pfam" id="PF00899">
    <property type="entry name" value="ThiF"/>
    <property type="match status" value="1"/>
</dbReference>
<dbReference type="OrthoDB" id="9804150at2"/>
<dbReference type="EMBL" id="CP000513">
    <property type="protein sequence ID" value="ABQ13505.1"/>
    <property type="molecule type" value="Genomic_DNA"/>
</dbReference>
<dbReference type="Proteomes" id="UP000000248">
    <property type="component" value="Chromosome"/>
</dbReference>
<dbReference type="RefSeq" id="WP_012030754.1">
    <property type="nucleotide sequence ID" value="NC_009446.1"/>
</dbReference>
<dbReference type="GO" id="GO:0008641">
    <property type="term" value="F:ubiquitin-like modifier activating enzyme activity"/>
    <property type="evidence" value="ECO:0007669"/>
    <property type="project" value="InterPro"/>
</dbReference>
<dbReference type="GO" id="GO:0061504">
    <property type="term" value="P:cyclic threonylcarbamoyladenosine biosynthetic process"/>
    <property type="evidence" value="ECO:0007669"/>
    <property type="project" value="TreeGrafter"/>
</dbReference>
<proteinExistence type="predicted"/>
<name>A5EVW9_DICNV</name>
<dbReference type="eggNOG" id="COG1179">
    <property type="taxonomic scope" value="Bacteria"/>
</dbReference>
<feature type="domain" description="THIF-type NAD/FAD binding fold" evidence="1">
    <location>
        <begin position="10"/>
        <end position="231"/>
    </location>
</feature>
<dbReference type="PANTHER" id="PTHR43267:SF1">
    <property type="entry name" value="TRNA THREONYLCARBAMOYLADENOSINE DEHYDRATASE"/>
    <property type="match status" value="1"/>
</dbReference>
<dbReference type="STRING" id="246195.DNO_0416"/>
<dbReference type="KEGG" id="dno:DNO_0416"/>
<evidence type="ECO:0000313" key="2">
    <source>
        <dbReference type="EMBL" id="ABQ13505.1"/>
    </source>
</evidence>
<dbReference type="InterPro" id="IPR045886">
    <property type="entry name" value="ThiF/MoeB/HesA"/>
</dbReference>
<organism evidence="2 3">
    <name type="scientific">Dichelobacter nodosus (strain VCS1703A)</name>
    <dbReference type="NCBI Taxonomy" id="246195"/>
    <lineage>
        <taxon>Bacteria</taxon>
        <taxon>Pseudomonadati</taxon>
        <taxon>Pseudomonadota</taxon>
        <taxon>Gammaproteobacteria</taxon>
        <taxon>Cardiobacteriales</taxon>
        <taxon>Cardiobacteriaceae</taxon>
        <taxon>Dichelobacter</taxon>
    </lineage>
</organism>
<dbReference type="CDD" id="cd00755">
    <property type="entry name" value="YgdL_like"/>
    <property type="match status" value="1"/>
</dbReference>
<dbReference type="GO" id="GO:0061503">
    <property type="term" value="F:tRNA threonylcarbamoyladenosine dehydratase"/>
    <property type="evidence" value="ECO:0007669"/>
    <property type="project" value="TreeGrafter"/>
</dbReference>
<accession>A5EVW9</accession>
<sequence length="234" mass="25400">MIMHARTQLLIGTQGLATLRAKTVMIAGLGGVGGFAAEAIARSGVGRLILVDYDCVTVSNLNRQLLALHSTLGRKKTAVMQARIHDISPDVAVIVKDVFIQSDNVAELCSETKVDYVLDCIDSLTSKAVLVKTAQEQNIPVISALGAGNCWDVTRVKTTYLDQTTVCPLARALRQKMKKLGGNLHYPVVFSDELRRQKTVSEEQERANGTISYLPALFGIMMAGYAVRQLLEPA</sequence>
<evidence type="ECO:0000313" key="3">
    <source>
        <dbReference type="Proteomes" id="UP000000248"/>
    </source>
</evidence>
<evidence type="ECO:0000259" key="1">
    <source>
        <dbReference type="Pfam" id="PF00899"/>
    </source>
</evidence>